<organism evidence="1">
    <name type="scientific">marine sediment metagenome</name>
    <dbReference type="NCBI Taxonomy" id="412755"/>
    <lineage>
        <taxon>unclassified sequences</taxon>
        <taxon>metagenomes</taxon>
        <taxon>ecological metagenomes</taxon>
    </lineage>
</organism>
<accession>X0WSB5</accession>
<comment type="caution">
    <text evidence="1">The sequence shown here is derived from an EMBL/GenBank/DDBJ whole genome shotgun (WGS) entry which is preliminary data.</text>
</comment>
<proteinExistence type="predicted"/>
<name>X0WSB5_9ZZZZ</name>
<evidence type="ECO:0000313" key="1">
    <source>
        <dbReference type="EMBL" id="GAG26087.1"/>
    </source>
</evidence>
<gene>
    <name evidence="1" type="ORF">S01H1_55551</name>
</gene>
<protein>
    <submittedName>
        <fullName evidence="1">Uncharacterized protein</fullName>
    </submittedName>
</protein>
<dbReference type="EMBL" id="BARS01036118">
    <property type="protein sequence ID" value="GAG26087.1"/>
    <property type="molecule type" value="Genomic_DNA"/>
</dbReference>
<reference evidence="1" key="1">
    <citation type="journal article" date="2014" name="Front. Microbiol.">
        <title>High frequency of phylogenetically diverse reductive dehalogenase-homologous genes in deep subseafloor sedimentary metagenomes.</title>
        <authorList>
            <person name="Kawai M."/>
            <person name="Futagami T."/>
            <person name="Toyoda A."/>
            <person name="Takaki Y."/>
            <person name="Nishi S."/>
            <person name="Hori S."/>
            <person name="Arai W."/>
            <person name="Tsubouchi T."/>
            <person name="Morono Y."/>
            <person name="Uchiyama I."/>
            <person name="Ito T."/>
            <person name="Fujiyama A."/>
            <person name="Inagaki F."/>
            <person name="Takami H."/>
        </authorList>
    </citation>
    <scope>NUCLEOTIDE SEQUENCE</scope>
    <source>
        <strain evidence="1">Expedition CK06-06</strain>
    </source>
</reference>
<feature type="non-terminal residue" evidence="1">
    <location>
        <position position="100"/>
    </location>
</feature>
<dbReference type="AlphaFoldDB" id="X0WSB5"/>
<sequence length="100" mass="11729">MIAEMQSTFLVKFNNIVGSINHSDMDGCDWVRRDWIGGLSQSIPEWRAFLEYVYGYFRARDIKRPVVLEIGSEDNYQRRFYEELLDAEYIGIDNNPKAKG</sequence>